<feature type="domain" description="PRC-barrel" evidence="2">
    <location>
        <begin position="23"/>
        <end position="79"/>
    </location>
</feature>
<accession>A0A4Y3WG19</accession>
<dbReference type="EMBL" id="BJNF01000112">
    <property type="protein sequence ID" value="GEC17478.1"/>
    <property type="molecule type" value="Genomic_DNA"/>
</dbReference>
<dbReference type="AlphaFoldDB" id="A0A4Y3WG19"/>
<sequence>MADNSSPPAPDSARSSGNLVSSDKYNGKAVYGAEDKKVGAIECVMVDKSTGEPAYAVLSIGGILGMGADHYPVPWRLLRHDSKLDGYRSDISGNRLKGYPKSVFGSSGSELFDWTAKRAELDSYYDNVDTVTTKEAEESPLTRSSG</sequence>
<proteinExistence type="predicted"/>
<dbReference type="Pfam" id="PF05239">
    <property type="entry name" value="PRC"/>
    <property type="match status" value="1"/>
</dbReference>
<name>A0A4Y3WG19_NITWI</name>
<evidence type="ECO:0000313" key="4">
    <source>
        <dbReference type="Proteomes" id="UP000318825"/>
    </source>
</evidence>
<dbReference type="RefSeq" id="WP_141385221.1">
    <property type="nucleotide sequence ID" value="NZ_BJNF01000112.1"/>
</dbReference>
<dbReference type="InterPro" id="IPR027275">
    <property type="entry name" value="PRC-brl_dom"/>
</dbReference>
<reference evidence="3 4" key="1">
    <citation type="submission" date="2019-06" db="EMBL/GenBank/DDBJ databases">
        <title>Whole genome shotgun sequence of Nitrobacter winogradskyi NBRC 14297.</title>
        <authorList>
            <person name="Hosoyama A."/>
            <person name="Uohara A."/>
            <person name="Ohji S."/>
            <person name="Ichikawa N."/>
        </authorList>
    </citation>
    <scope>NUCLEOTIDE SEQUENCE [LARGE SCALE GENOMIC DNA]</scope>
    <source>
        <strain evidence="3 4">NBRC 14297</strain>
    </source>
</reference>
<protein>
    <submittedName>
        <fullName evidence="3">Photosystem reaction center subunit H</fullName>
    </submittedName>
</protein>
<gene>
    <name evidence="3" type="ORF">NWI01_33700</name>
</gene>
<evidence type="ECO:0000259" key="2">
    <source>
        <dbReference type="Pfam" id="PF05239"/>
    </source>
</evidence>
<dbReference type="Proteomes" id="UP000318825">
    <property type="component" value="Unassembled WGS sequence"/>
</dbReference>
<dbReference type="SUPFAM" id="SSF50346">
    <property type="entry name" value="PRC-barrel domain"/>
    <property type="match status" value="1"/>
</dbReference>
<dbReference type="PANTHER" id="PTHR36505:SF1">
    <property type="entry name" value="BLR1072 PROTEIN"/>
    <property type="match status" value="1"/>
</dbReference>
<comment type="caution">
    <text evidence="3">The sequence shown here is derived from an EMBL/GenBank/DDBJ whole genome shotgun (WGS) entry which is preliminary data.</text>
</comment>
<feature type="compositionally biased region" description="Low complexity" evidence="1">
    <location>
        <begin position="1"/>
        <end position="16"/>
    </location>
</feature>
<dbReference type="PANTHER" id="PTHR36505">
    <property type="entry name" value="BLR1072 PROTEIN"/>
    <property type="match status" value="1"/>
</dbReference>
<dbReference type="Gene3D" id="2.30.30.240">
    <property type="entry name" value="PRC-barrel domain"/>
    <property type="match status" value="1"/>
</dbReference>
<evidence type="ECO:0000313" key="3">
    <source>
        <dbReference type="EMBL" id="GEC17478.1"/>
    </source>
</evidence>
<dbReference type="InterPro" id="IPR011033">
    <property type="entry name" value="PRC_barrel-like_sf"/>
</dbReference>
<feature type="region of interest" description="Disordered" evidence="1">
    <location>
        <begin position="1"/>
        <end position="24"/>
    </location>
</feature>
<dbReference type="OrthoDB" id="7274881at2"/>
<evidence type="ECO:0000256" key="1">
    <source>
        <dbReference type="SAM" id="MobiDB-lite"/>
    </source>
</evidence>
<organism evidence="3 4">
    <name type="scientific">Nitrobacter winogradskyi</name>
    <name type="common">Nitrobacter agilis</name>
    <dbReference type="NCBI Taxonomy" id="913"/>
    <lineage>
        <taxon>Bacteria</taxon>
        <taxon>Pseudomonadati</taxon>
        <taxon>Pseudomonadota</taxon>
        <taxon>Alphaproteobacteria</taxon>
        <taxon>Hyphomicrobiales</taxon>
        <taxon>Nitrobacteraceae</taxon>
        <taxon>Nitrobacter</taxon>
    </lineage>
</organism>